<keyword evidence="7" id="KW-0325">Glycoprotein</keyword>
<evidence type="ECO:0000256" key="5">
    <source>
        <dbReference type="ARBA" id="ARBA00023040"/>
    </source>
</evidence>
<feature type="signal peptide" evidence="9">
    <location>
        <begin position="1"/>
        <end position="21"/>
    </location>
</feature>
<sequence>MDICPWLLRVFVLVILVSVQGGRYDWMGYDKFDEMEEIYNSVDDQNCRSKSKAEMVMREDLVTQIPFYNNLLNRVWYRNRTSLIHLHNMALNRAFFFSYILQKMNSTNDFSLQPNWLYMYFSVAADVNANPTGINASAIIFDFNCTYPNWYSNLPFNNTLHLFGPKAYRWDDYQDQDNFLREPTRNVAAVTDLGAGNGKNYTLASYKMNPWYSNWLPDLTAEKDSVTKFTYSVGVRYSNVSGQFTEDNYIAHPFFGPPLPGQNEKDIKMFPVTYTKPYFDCGVQGKWMFSATSPIIDYMPRYSNWTHMRRPRTVGVIVMDIDWDMIDFNSCDPGTGNPGPSYLSGIHRCKTGTTCKNKIGYGFMRGGYVCACKPGRRYPVWIDPPFQGEHIEQATDTEYKTGFSCSEVQLKIQVPPPPPKPEPKPKKQITASQRLKFHTRRKRSVTYDYAAFEKMLRILRQKDSVTPENCKDLPDNTLSFPGSVAYGVDTQFEVEARTALRLAHFLSNFLQNTDVDENYGNLRGGGRLHKDHLFGEVIANVMGNPKILSSGLFYDRNQFYNIDGTVKEYFGPLAFRKNGAYNAIDSAGLDKPYVDEDWFAVVKSRWLTNIAGLKTYKVRPHIRSNPEGDSRIRFEHFPLRYKAPEYKDGYWTNPRFKCDGRVDRWIVTYVIPFFGWDGVKRKIQFKGVVTVDVPLDLIEINQCPQPFHVANAFKNTARCDQDSTKCRPMAGFKFARGAYRCDCKEGFEYMHKDNKFWIEGSLIELEYEKKRMGLFSKFDDMRCRIAGGDRATSTVVLVITALISLTFI</sequence>
<accession>V4AQ41</accession>
<evidence type="ECO:0000256" key="1">
    <source>
        <dbReference type="ARBA" id="ARBA00004651"/>
    </source>
</evidence>
<evidence type="ECO:0000256" key="9">
    <source>
        <dbReference type="SAM" id="SignalP"/>
    </source>
</evidence>
<reference evidence="11 12" key="1">
    <citation type="journal article" date="2013" name="Nature">
        <title>Insights into bilaterian evolution from three spiralian genomes.</title>
        <authorList>
            <person name="Simakov O."/>
            <person name="Marletaz F."/>
            <person name="Cho S.J."/>
            <person name="Edsinger-Gonzales E."/>
            <person name="Havlak P."/>
            <person name="Hellsten U."/>
            <person name="Kuo D.H."/>
            <person name="Larsson T."/>
            <person name="Lv J."/>
            <person name="Arendt D."/>
            <person name="Savage R."/>
            <person name="Osoegawa K."/>
            <person name="de Jong P."/>
            <person name="Grimwood J."/>
            <person name="Chapman J.A."/>
            <person name="Shapiro H."/>
            <person name="Aerts A."/>
            <person name="Otillar R.P."/>
            <person name="Terry A.Y."/>
            <person name="Boore J.L."/>
            <person name="Grigoriev I.V."/>
            <person name="Lindberg D.R."/>
            <person name="Seaver E.C."/>
            <person name="Weisblat D.A."/>
            <person name="Putnam N.H."/>
            <person name="Rokhsar D.S."/>
        </authorList>
    </citation>
    <scope>NUCLEOTIDE SEQUENCE [LARGE SCALE GENOMIC DNA]</scope>
</reference>
<dbReference type="GO" id="GO:0004930">
    <property type="term" value="F:G protein-coupled receptor activity"/>
    <property type="evidence" value="ECO:0007669"/>
    <property type="project" value="UniProtKB-KW"/>
</dbReference>
<keyword evidence="4 9" id="KW-0732">Signal</keyword>
<dbReference type="Pfam" id="PF22572">
    <property type="entry name" value="GPR158_179_EC"/>
    <property type="match status" value="2"/>
</dbReference>
<keyword evidence="3" id="KW-0472">Membrane</keyword>
<dbReference type="GO" id="GO:0005886">
    <property type="term" value="C:plasma membrane"/>
    <property type="evidence" value="ECO:0007669"/>
    <property type="project" value="UniProtKB-SubCell"/>
</dbReference>
<keyword evidence="8" id="KW-0807">Transducer</keyword>
<dbReference type="CTD" id="20246501"/>
<dbReference type="OMA" id="QIDFNAC"/>
<evidence type="ECO:0000256" key="3">
    <source>
        <dbReference type="ARBA" id="ARBA00022475"/>
    </source>
</evidence>
<evidence type="ECO:0000256" key="2">
    <source>
        <dbReference type="ARBA" id="ARBA00007242"/>
    </source>
</evidence>
<evidence type="ECO:0000256" key="7">
    <source>
        <dbReference type="ARBA" id="ARBA00023180"/>
    </source>
</evidence>
<dbReference type="HOGENOM" id="CLU_011159_0_0_1"/>
<dbReference type="OrthoDB" id="9970547at2759"/>
<organism evidence="11 12">
    <name type="scientific">Lottia gigantea</name>
    <name type="common">Giant owl limpet</name>
    <dbReference type="NCBI Taxonomy" id="225164"/>
    <lineage>
        <taxon>Eukaryota</taxon>
        <taxon>Metazoa</taxon>
        <taxon>Spiralia</taxon>
        <taxon>Lophotrochozoa</taxon>
        <taxon>Mollusca</taxon>
        <taxon>Gastropoda</taxon>
        <taxon>Patellogastropoda</taxon>
        <taxon>Lottioidea</taxon>
        <taxon>Lottiidae</taxon>
        <taxon>Lottia</taxon>
    </lineage>
</organism>
<keyword evidence="5" id="KW-0297">G-protein coupled receptor</keyword>
<keyword evidence="6" id="KW-0675">Receptor</keyword>
<evidence type="ECO:0000256" key="6">
    <source>
        <dbReference type="ARBA" id="ARBA00023170"/>
    </source>
</evidence>
<dbReference type="EMBL" id="KB201362">
    <property type="protein sequence ID" value="ESO96905.1"/>
    <property type="molecule type" value="Genomic_DNA"/>
</dbReference>
<keyword evidence="3" id="KW-1003">Cell membrane</keyword>
<dbReference type="CDD" id="cd18773">
    <property type="entry name" value="PDC1_HK_sensor"/>
    <property type="match status" value="1"/>
</dbReference>
<proteinExistence type="inferred from homology"/>
<evidence type="ECO:0000256" key="4">
    <source>
        <dbReference type="ARBA" id="ARBA00022729"/>
    </source>
</evidence>
<feature type="domain" description="GPR158/179 extracellular" evidence="10">
    <location>
        <begin position="274"/>
        <end position="375"/>
    </location>
</feature>
<dbReference type="PANTHER" id="PTHR32546">
    <property type="entry name" value="G-PROTEIN COUPLED RECEPTOR 158-RELATED"/>
    <property type="match status" value="1"/>
</dbReference>
<dbReference type="KEGG" id="lgi:LOTGIDRAFT_214442"/>
<dbReference type="GeneID" id="20246501"/>
<evidence type="ECO:0000313" key="12">
    <source>
        <dbReference type="Proteomes" id="UP000030746"/>
    </source>
</evidence>
<evidence type="ECO:0000256" key="8">
    <source>
        <dbReference type="ARBA" id="ARBA00023224"/>
    </source>
</evidence>
<gene>
    <name evidence="11" type="ORF">LOTGIDRAFT_214442</name>
</gene>
<comment type="subcellular location">
    <subcellularLocation>
        <location evidence="1">Cell membrane</location>
        <topology evidence="1">Multi-pass membrane protein</topology>
    </subcellularLocation>
</comment>
<evidence type="ECO:0000313" key="11">
    <source>
        <dbReference type="EMBL" id="ESO96905.1"/>
    </source>
</evidence>
<dbReference type="Proteomes" id="UP000030746">
    <property type="component" value="Unassembled WGS sequence"/>
</dbReference>
<protein>
    <recommendedName>
        <fullName evidence="10">GPR158/179 extracellular domain-containing protein</fullName>
    </recommendedName>
</protein>
<dbReference type="PANTHER" id="PTHR32546:SF29">
    <property type="entry name" value="G-PROTEIN COUPLED RECEPTORS FAMILY 3 PROFILE DOMAIN-CONTAINING PROTEIN"/>
    <property type="match status" value="1"/>
</dbReference>
<dbReference type="InterPro" id="IPR043458">
    <property type="entry name" value="GPR158/179"/>
</dbReference>
<comment type="similarity">
    <text evidence="2">Belongs to the G-protein coupled receptor 3 family.</text>
</comment>
<evidence type="ECO:0000259" key="10">
    <source>
        <dbReference type="Pfam" id="PF22572"/>
    </source>
</evidence>
<dbReference type="InterPro" id="IPR054714">
    <property type="entry name" value="GPR158_179_extracellular"/>
</dbReference>
<dbReference type="STRING" id="225164.V4AQ41"/>
<dbReference type="RefSeq" id="XP_009052400.1">
    <property type="nucleotide sequence ID" value="XM_009054152.1"/>
</dbReference>
<feature type="chain" id="PRO_5004718837" description="GPR158/179 extracellular domain-containing protein" evidence="9">
    <location>
        <begin position="22"/>
        <end position="808"/>
    </location>
</feature>
<keyword evidence="12" id="KW-1185">Reference proteome</keyword>
<dbReference type="AlphaFoldDB" id="V4AQ41"/>
<name>V4AQ41_LOTGI</name>
<feature type="domain" description="GPR158/179 extracellular" evidence="10">
    <location>
        <begin position="651"/>
        <end position="747"/>
    </location>
</feature>
<dbReference type="Gene3D" id="3.30.450.20">
    <property type="entry name" value="PAS domain"/>
    <property type="match status" value="1"/>
</dbReference>